<keyword evidence="5" id="KW-1185">Reference proteome</keyword>
<dbReference type="InterPro" id="IPR031304">
    <property type="entry name" value="SLT_2"/>
</dbReference>
<dbReference type="PANTHER" id="PTHR30163:SF8">
    <property type="entry name" value="LYTIC MUREIN TRANSGLYCOSYLASE"/>
    <property type="match status" value="1"/>
</dbReference>
<dbReference type="Gene3D" id="1.10.101.10">
    <property type="entry name" value="PGBD-like superfamily/PGBD"/>
    <property type="match status" value="1"/>
</dbReference>
<dbReference type="Gene3D" id="1.10.530.10">
    <property type="match status" value="1"/>
</dbReference>
<dbReference type="EMBL" id="FMSV02000557">
    <property type="protein sequence ID" value="SEH08998.1"/>
    <property type="molecule type" value="Genomic_DNA"/>
</dbReference>
<dbReference type="Pfam" id="PF01471">
    <property type="entry name" value="PG_binding_1"/>
    <property type="match status" value="1"/>
</dbReference>
<dbReference type="InterPro" id="IPR043426">
    <property type="entry name" value="MltB-like"/>
</dbReference>
<dbReference type="PANTHER" id="PTHR30163">
    <property type="entry name" value="MEMBRANE-BOUND LYTIC MUREIN TRANSGLYCOSYLASE B"/>
    <property type="match status" value="1"/>
</dbReference>
<evidence type="ECO:0000259" key="3">
    <source>
        <dbReference type="Pfam" id="PF13406"/>
    </source>
</evidence>
<dbReference type="GO" id="GO:0008933">
    <property type="term" value="F:peptidoglycan lytic transglycosylase activity"/>
    <property type="evidence" value="ECO:0007669"/>
    <property type="project" value="TreeGrafter"/>
</dbReference>
<keyword evidence="4" id="KW-0456">Lyase</keyword>
<organism evidence="4 5">
    <name type="scientific">Candidatus Venteria ishoeyi</name>
    <dbReference type="NCBI Taxonomy" id="1899563"/>
    <lineage>
        <taxon>Bacteria</taxon>
        <taxon>Pseudomonadati</taxon>
        <taxon>Pseudomonadota</taxon>
        <taxon>Gammaproteobacteria</taxon>
        <taxon>Thiotrichales</taxon>
        <taxon>Thiotrichaceae</taxon>
        <taxon>Venteria</taxon>
    </lineage>
</organism>
<dbReference type="Pfam" id="PF13406">
    <property type="entry name" value="SLT_2"/>
    <property type="match status" value="1"/>
</dbReference>
<dbReference type="InterPro" id="IPR036365">
    <property type="entry name" value="PGBD-like_sf"/>
</dbReference>
<feature type="transmembrane region" description="Helical" evidence="1">
    <location>
        <begin position="9"/>
        <end position="28"/>
    </location>
</feature>
<protein>
    <submittedName>
        <fullName evidence="4">Membrane-bound lytic murein transglycosylase B</fullName>
        <ecNumber evidence="4">4.2.2.-</ecNumber>
    </submittedName>
</protein>
<dbReference type="Gene3D" id="1.10.8.350">
    <property type="entry name" value="Bacterial muramidase"/>
    <property type="match status" value="1"/>
</dbReference>
<dbReference type="InterPro" id="IPR002477">
    <property type="entry name" value="Peptidoglycan-bd-like"/>
</dbReference>
<dbReference type="EC" id="4.2.2.-" evidence="4"/>
<keyword evidence="1" id="KW-0472">Membrane</keyword>
<dbReference type="AlphaFoldDB" id="A0A1H6FFZ5"/>
<evidence type="ECO:0000313" key="4">
    <source>
        <dbReference type="EMBL" id="SEH08998.1"/>
    </source>
</evidence>
<dbReference type="RefSeq" id="WP_103922490.1">
    <property type="nucleotide sequence ID" value="NZ_FMSV02000557.1"/>
</dbReference>
<proteinExistence type="predicted"/>
<dbReference type="SUPFAM" id="SSF53955">
    <property type="entry name" value="Lysozyme-like"/>
    <property type="match status" value="1"/>
</dbReference>
<sequence>MRITTYNNIYIYFSYIAFIFLMLLHLNVNSESLQGLGNNIKQPVLEIPLNSNLIGSNNGEGLVKKNGCKLPKNIKNIKNIKPKVSFDEWLDLFKIEALKNGISNDIVEIVFRDISPIQKVIKLDRRQTEYSITFHKYLKNSISIKRIKRGQDMLKKYHTLLNEIEKRYGVQAQILISLWAMESNFGRNMGGFSTINTLATLAHDGRRHEFFRNELICALSILEEEHISFDKMKSSWAGAMGQPQFMPSTFFYYSADGDADNKKDIWHNKTDVFASAANYLKEIGWKPGERWGLEVKLPKKFDPYHARLAEEKSIKNWHKLGVKKANGQPLSINSKMKGSIILPSGIKGPAFLVFHNFRVIRDWNRSINYALTIGYLSDRLIGGRRLVGKAPKGEKALSREQALSLQRNLNKLGFYKEKIDGMIGLKSRHAIREYQRTQGMPADAYPSPQLILQVQKSASLLESE</sequence>
<dbReference type="GO" id="GO:0009253">
    <property type="term" value="P:peptidoglycan catabolic process"/>
    <property type="evidence" value="ECO:0007669"/>
    <property type="project" value="TreeGrafter"/>
</dbReference>
<evidence type="ECO:0000259" key="2">
    <source>
        <dbReference type="Pfam" id="PF01471"/>
    </source>
</evidence>
<evidence type="ECO:0000313" key="5">
    <source>
        <dbReference type="Proteomes" id="UP000236724"/>
    </source>
</evidence>
<dbReference type="OrthoDB" id="9772911at2"/>
<dbReference type="InterPro" id="IPR036366">
    <property type="entry name" value="PGBDSf"/>
</dbReference>
<keyword evidence="1" id="KW-1133">Transmembrane helix</keyword>
<dbReference type="CDD" id="cd13399">
    <property type="entry name" value="Slt35-like"/>
    <property type="match status" value="1"/>
</dbReference>
<gene>
    <name evidence="4" type="primary">mltB_2</name>
    <name evidence="4" type="ORF">MBHS_04891</name>
</gene>
<feature type="domain" description="Peptidoglycan binding-like" evidence="2">
    <location>
        <begin position="400"/>
        <end position="449"/>
    </location>
</feature>
<dbReference type="InterPro" id="IPR011970">
    <property type="entry name" value="MltB_2"/>
</dbReference>
<dbReference type="InterPro" id="IPR023346">
    <property type="entry name" value="Lysozyme-like_dom_sf"/>
</dbReference>
<dbReference type="NCBIfam" id="TIGR02283">
    <property type="entry name" value="MltB_2"/>
    <property type="match status" value="1"/>
</dbReference>
<dbReference type="Proteomes" id="UP000236724">
    <property type="component" value="Unassembled WGS sequence"/>
</dbReference>
<dbReference type="SUPFAM" id="SSF47090">
    <property type="entry name" value="PGBD-like"/>
    <property type="match status" value="1"/>
</dbReference>
<reference evidence="4 5" key="1">
    <citation type="submission" date="2016-10" db="EMBL/GenBank/DDBJ databases">
        <authorList>
            <person name="de Groot N.N."/>
        </authorList>
    </citation>
    <scope>NUCLEOTIDE SEQUENCE [LARGE SCALE GENOMIC DNA]</scope>
    <source>
        <strain evidence="4">MBHS1</strain>
    </source>
</reference>
<name>A0A1H6FFZ5_9GAMM</name>
<keyword evidence="1" id="KW-0812">Transmembrane</keyword>
<evidence type="ECO:0000256" key="1">
    <source>
        <dbReference type="SAM" id="Phobius"/>
    </source>
</evidence>
<feature type="domain" description="Transglycosylase SLT" evidence="3">
    <location>
        <begin position="85"/>
        <end position="378"/>
    </location>
</feature>
<accession>A0A1H6FFZ5</accession>